<reference evidence="1 2" key="1">
    <citation type="submission" date="2020-04" db="EMBL/GenBank/DDBJ databases">
        <title>Perkinsus chesapeaki whole genome sequence.</title>
        <authorList>
            <person name="Bogema D.R."/>
        </authorList>
    </citation>
    <scope>NUCLEOTIDE SEQUENCE [LARGE SCALE GENOMIC DNA]</scope>
    <source>
        <strain evidence="1">ATCC PRA-425</strain>
    </source>
</reference>
<dbReference type="OrthoDB" id="10632787at2759"/>
<dbReference type="Proteomes" id="UP000591131">
    <property type="component" value="Unassembled WGS sequence"/>
</dbReference>
<proteinExistence type="predicted"/>
<protein>
    <submittedName>
        <fullName evidence="1">Uncharacterized protein</fullName>
    </submittedName>
</protein>
<dbReference type="AlphaFoldDB" id="A0A7J6LRJ9"/>
<accession>A0A7J6LRJ9</accession>
<organism evidence="1 2">
    <name type="scientific">Perkinsus chesapeaki</name>
    <name type="common">Clam parasite</name>
    <name type="synonym">Perkinsus andrewsi</name>
    <dbReference type="NCBI Taxonomy" id="330153"/>
    <lineage>
        <taxon>Eukaryota</taxon>
        <taxon>Sar</taxon>
        <taxon>Alveolata</taxon>
        <taxon>Perkinsozoa</taxon>
        <taxon>Perkinsea</taxon>
        <taxon>Perkinsida</taxon>
        <taxon>Perkinsidae</taxon>
        <taxon>Perkinsus</taxon>
    </lineage>
</organism>
<feature type="non-terminal residue" evidence="1">
    <location>
        <position position="166"/>
    </location>
</feature>
<keyword evidence="2" id="KW-1185">Reference proteome</keyword>
<name>A0A7J6LRJ9_PERCH</name>
<evidence type="ECO:0000313" key="1">
    <source>
        <dbReference type="EMBL" id="KAF4661928.1"/>
    </source>
</evidence>
<sequence>MTSIRESLKSSQQAVSKEIKVLNEKMEEALYRDYRLLVDTCAPTTGLLSTAKVAAYQERAKSLGITIADINKSCNKLGKGELSNDRMSRIRQLSVARDLVTTISELINLDQTITAASDNASLWPDIVMTYKSATEAVEAIPALKSSPAVSIAMAKSAEAMDKIKER</sequence>
<evidence type="ECO:0000313" key="2">
    <source>
        <dbReference type="Proteomes" id="UP000591131"/>
    </source>
</evidence>
<dbReference type="EMBL" id="JAAPAO010000362">
    <property type="protein sequence ID" value="KAF4661928.1"/>
    <property type="molecule type" value="Genomic_DNA"/>
</dbReference>
<comment type="caution">
    <text evidence="1">The sequence shown here is derived from an EMBL/GenBank/DDBJ whole genome shotgun (WGS) entry which is preliminary data.</text>
</comment>
<gene>
    <name evidence="1" type="ORF">FOL47_006500</name>
</gene>